<dbReference type="CDD" id="cd00170">
    <property type="entry name" value="SEC14"/>
    <property type="match status" value="1"/>
</dbReference>
<dbReference type="Pfam" id="PF00650">
    <property type="entry name" value="CRAL_TRIO"/>
    <property type="match status" value="1"/>
</dbReference>
<dbReference type="PANTHER" id="PTHR47104">
    <property type="entry name" value="SEC14P-LIKE PHOSPHATIDYLINOSITOL TRANSFER FAMILY PROTEIN"/>
    <property type="match status" value="1"/>
</dbReference>
<dbReference type="PaxDb" id="4097-A0A1S4A7D4"/>
<organism evidence="2">
    <name type="scientific">Nicotiana tabacum</name>
    <name type="common">Common tobacco</name>
    <dbReference type="NCBI Taxonomy" id="4097"/>
    <lineage>
        <taxon>Eukaryota</taxon>
        <taxon>Viridiplantae</taxon>
        <taxon>Streptophyta</taxon>
        <taxon>Embryophyta</taxon>
        <taxon>Tracheophyta</taxon>
        <taxon>Spermatophyta</taxon>
        <taxon>Magnoliopsida</taxon>
        <taxon>eudicotyledons</taxon>
        <taxon>Gunneridae</taxon>
        <taxon>Pentapetalae</taxon>
        <taxon>asterids</taxon>
        <taxon>lamiids</taxon>
        <taxon>Solanales</taxon>
        <taxon>Solanaceae</taxon>
        <taxon>Nicotianoideae</taxon>
        <taxon>Nicotianeae</taxon>
        <taxon>Nicotiana</taxon>
    </lineage>
</organism>
<proteinExistence type="predicted"/>
<reference evidence="2" key="1">
    <citation type="submission" date="2025-08" db="UniProtKB">
        <authorList>
            <consortium name="RefSeq"/>
        </authorList>
    </citation>
    <scope>IDENTIFICATION</scope>
</reference>
<dbReference type="OrthoDB" id="75724at2759"/>
<feature type="domain" description="CRAL-TRIO" evidence="1">
    <location>
        <begin position="63"/>
        <end position="108"/>
    </location>
</feature>
<dbReference type="RefSeq" id="XP_016472504.1">
    <property type="nucleotide sequence ID" value="XM_016617018.1"/>
</dbReference>
<sequence length="249" mass="28240">MVIVPTTATKLPRIQLFLTLSEPNKACKKFEFSRAFCCRVSLVNDNLFYYYYNKLRNAGFFRSASAFMNILLPTLKIITDYYPGRLHKAFVIDPPSLFSYLWKGVKTFGELAPLTMVLDFNYFTWYDPKSASHRFNSPRSRLGHARFAFTSVDTSSSKLGPTISPTPQCSILLLCSPVARTPRGNIGAVKKGFFPSHLCPRKRNTRFIRSKGCETFIFSITSNVLQQGGTRKQDRKASRVICTVLEVLS</sequence>
<dbReference type="PANTHER" id="PTHR47104:SF1">
    <property type="entry name" value="SEC14P-LIKE PHOSPHATIDYLINOSITOL TRANSFER FAMILY PROTEIN"/>
    <property type="match status" value="1"/>
</dbReference>
<dbReference type="STRING" id="4097.A0A1S4A7D4"/>
<dbReference type="AlphaFoldDB" id="A0A1S4A7D4"/>
<name>A0A1S4A7D4_TOBAC</name>
<dbReference type="KEGG" id="nta:107794519"/>
<evidence type="ECO:0000259" key="1">
    <source>
        <dbReference type="Pfam" id="PF00650"/>
    </source>
</evidence>
<dbReference type="InterPro" id="IPR036865">
    <property type="entry name" value="CRAL-TRIO_dom_sf"/>
</dbReference>
<evidence type="ECO:0000313" key="2">
    <source>
        <dbReference type="RefSeq" id="XP_016472504.1"/>
    </source>
</evidence>
<dbReference type="Gene3D" id="3.40.525.10">
    <property type="entry name" value="CRAL-TRIO lipid binding domain"/>
    <property type="match status" value="1"/>
</dbReference>
<dbReference type="SUPFAM" id="SSF52087">
    <property type="entry name" value="CRAL/TRIO domain"/>
    <property type="match status" value="1"/>
</dbReference>
<protein>
    <recommendedName>
        <fullName evidence="1">CRAL-TRIO domain-containing protein</fullName>
    </recommendedName>
</protein>
<gene>
    <name evidence="2" type="primary">LOC107794519</name>
</gene>
<accession>A0A1S4A7D4</accession>
<dbReference type="InterPro" id="IPR001251">
    <property type="entry name" value="CRAL-TRIO_dom"/>
</dbReference>